<gene>
    <name evidence="3" type="ORF">AAW51_0246</name>
</gene>
<feature type="region of interest" description="Disordered" evidence="1">
    <location>
        <begin position="72"/>
        <end position="102"/>
    </location>
</feature>
<dbReference type="AlphaFoldDB" id="A0A0G3BC97"/>
<evidence type="ECO:0000256" key="1">
    <source>
        <dbReference type="SAM" id="MobiDB-lite"/>
    </source>
</evidence>
<evidence type="ECO:0000313" key="3">
    <source>
        <dbReference type="EMBL" id="AKJ26937.1"/>
    </source>
</evidence>
<feature type="signal peptide" evidence="2">
    <location>
        <begin position="1"/>
        <end position="26"/>
    </location>
</feature>
<feature type="chain" id="PRO_5002551455" evidence="2">
    <location>
        <begin position="27"/>
        <end position="218"/>
    </location>
</feature>
<proteinExistence type="predicted"/>
<evidence type="ECO:0000256" key="2">
    <source>
        <dbReference type="SAM" id="SignalP"/>
    </source>
</evidence>
<accession>A0A0G3BC97</accession>
<keyword evidence="2" id="KW-0732">Signal</keyword>
<dbReference type="Proteomes" id="UP000035352">
    <property type="component" value="Chromosome"/>
</dbReference>
<name>A0A0G3BC97_9BURK</name>
<organism evidence="3 4">
    <name type="scientific">Caldimonas brevitalea</name>
    <dbReference type="NCBI Taxonomy" id="413882"/>
    <lineage>
        <taxon>Bacteria</taxon>
        <taxon>Pseudomonadati</taxon>
        <taxon>Pseudomonadota</taxon>
        <taxon>Betaproteobacteria</taxon>
        <taxon>Burkholderiales</taxon>
        <taxon>Sphaerotilaceae</taxon>
        <taxon>Caldimonas</taxon>
    </lineage>
</organism>
<reference evidence="3 4" key="1">
    <citation type="submission" date="2015-05" db="EMBL/GenBank/DDBJ databases">
        <authorList>
            <person name="Tang B."/>
            <person name="Yu Y."/>
        </authorList>
    </citation>
    <scope>NUCLEOTIDE SEQUENCE [LARGE SCALE GENOMIC DNA]</scope>
    <source>
        <strain evidence="3 4">DSM 7029</strain>
    </source>
</reference>
<evidence type="ECO:0000313" key="4">
    <source>
        <dbReference type="Proteomes" id="UP000035352"/>
    </source>
</evidence>
<protein>
    <submittedName>
        <fullName evidence="3">Uncharacterized protein</fullName>
    </submittedName>
</protein>
<dbReference type="KEGG" id="pbh:AAW51_0246"/>
<keyword evidence="4" id="KW-1185">Reference proteome</keyword>
<sequence>MAAVSACCLGLAVTLGLLACAGPAAAEPAPPSSLEVPQATLPDVAAEADAATEVTLAAAELSVPAAASEAEATAAVQAAPPDGLDPASSAPPPTPQATPSDGRLRNALQTAWMQRRLHRFHLTLDTPTPQLRPPPEGDVHAGFRAMAAIASRQDLAGAPGGLGYGPPQSPDLGLEWSPSPASRFGISRGGLRLKFDANTSLSLRLKRSSVGAYWRARF</sequence>
<dbReference type="EMBL" id="CP011371">
    <property type="protein sequence ID" value="AKJ26937.1"/>
    <property type="molecule type" value="Genomic_DNA"/>
</dbReference>